<accession>A0A9D3LQR2</accession>
<dbReference type="PROSITE" id="PS51597">
    <property type="entry name" value="SAM_HNMT"/>
    <property type="match status" value="1"/>
</dbReference>
<dbReference type="FunFam" id="3.40.50.150:FF:000118">
    <property type="entry name" value="Histamine N-methyltransferase"/>
    <property type="match status" value="1"/>
</dbReference>
<dbReference type="EMBL" id="JAFIRN010000016">
    <property type="protein sequence ID" value="KAG5833874.1"/>
    <property type="molecule type" value="Genomic_DNA"/>
</dbReference>
<dbReference type="Gene3D" id="3.40.50.150">
    <property type="entry name" value="Vaccinia Virus protein VP39"/>
    <property type="match status" value="1"/>
</dbReference>
<protein>
    <recommendedName>
        <fullName evidence="8">Histamine N-methyltransferase</fullName>
    </recommendedName>
</protein>
<evidence type="ECO:0000256" key="1">
    <source>
        <dbReference type="ARBA" id="ARBA00011245"/>
    </source>
</evidence>
<dbReference type="InterPro" id="IPR016673">
    <property type="entry name" value="HHMT-like"/>
</dbReference>
<dbReference type="AlphaFoldDB" id="A0A9D3LQR2"/>
<organism evidence="6 7">
    <name type="scientific">Anguilla anguilla</name>
    <name type="common">European freshwater eel</name>
    <name type="synonym">Muraena anguilla</name>
    <dbReference type="NCBI Taxonomy" id="7936"/>
    <lineage>
        <taxon>Eukaryota</taxon>
        <taxon>Metazoa</taxon>
        <taxon>Chordata</taxon>
        <taxon>Craniata</taxon>
        <taxon>Vertebrata</taxon>
        <taxon>Euteleostomi</taxon>
        <taxon>Actinopterygii</taxon>
        <taxon>Neopterygii</taxon>
        <taxon>Teleostei</taxon>
        <taxon>Anguilliformes</taxon>
        <taxon>Anguillidae</taxon>
        <taxon>Anguilla</taxon>
    </lineage>
</organism>
<keyword evidence="4" id="KW-0949">S-adenosyl-L-methionine</keyword>
<keyword evidence="7" id="KW-1185">Reference proteome</keyword>
<dbReference type="InterPro" id="IPR029063">
    <property type="entry name" value="SAM-dependent_MTases_sf"/>
</dbReference>
<feature type="binding site" evidence="5">
    <location>
        <position position="298"/>
    </location>
    <ligand>
        <name>substrate</name>
    </ligand>
</feature>
<dbReference type="Proteomes" id="UP001044222">
    <property type="component" value="Chromosome 16"/>
</dbReference>
<name>A0A9D3LQR2_ANGAN</name>
<evidence type="ECO:0000313" key="7">
    <source>
        <dbReference type="Proteomes" id="UP001044222"/>
    </source>
</evidence>
<dbReference type="PIRSF" id="PIRSF016616">
    <property type="entry name" value="HHMT"/>
    <property type="match status" value="1"/>
</dbReference>
<dbReference type="SUPFAM" id="SSF53335">
    <property type="entry name" value="S-adenosyl-L-methionine-dependent methyltransferases"/>
    <property type="match status" value="1"/>
</dbReference>
<evidence type="ECO:0000313" key="6">
    <source>
        <dbReference type="EMBL" id="KAG5833874.1"/>
    </source>
</evidence>
<evidence type="ECO:0008006" key="8">
    <source>
        <dbReference type="Google" id="ProtNLM"/>
    </source>
</evidence>
<reference evidence="6" key="1">
    <citation type="submission" date="2021-01" db="EMBL/GenBank/DDBJ databases">
        <title>A chromosome-scale assembly of European eel, Anguilla anguilla.</title>
        <authorList>
            <person name="Henkel C."/>
            <person name="Jong-Raadsen S.A."/>
            <person name="Dufour S."/>
            <person name="Weltzien F.-A."/>
            <person name="Palstra A.P."/>
            <person name="Pelster B."/>
            <person name="Spaink H.P."/>
            <person name="Van Den Thillart G.E."/>
            <person name="Jansen H."/>
            <person name="Zahm M."/>
            <person name="Klopp C."/>
            <person name="Cedric C."/>
            <person name="Louis A."/>
            <person name="Berthelot C."/>
            <person name="Parey E."/>
            <person name="Roest Crollius H."/>
            <person name="Montfort J."/>
            <person name="Robinson-Rechavi M."/>
            <person name="Bucao C."/>
            <person name="Bouchez O."/>
            <person name="Gislard M."/>
            <person name="Lluch J."/>
            <person name="Milhes M."/>
            <person name="Lampietro C."/>
            <person name="Lopez Roques C."/>
            <person name="Donnadieu C."/>
            <person name="Braasch I."/>
            <person name="Desvignes T."/>
            <person name="Postlethwait J."/>
            <person name="Bobe J."/>
            <person name="Guiguen Y."/>
            <person name="Dirks R."/>
        </authorList>
    </citation>
    <scope>NUCLEOTIDE SEQUENCE</scope>
    <source>
        <strain evidence="6">Tag_6206</strain>
        <tissue evidence="6">Liver</tissue>
    </source>
</reference>
<evidence type="ECO:0000256" key="3">
    <source>
        <dbReference type="ARBA" id="ARBA00022679"/>
    </source>
</evidence>
<sequence>MTFELIEGHLHRNNTMAYAFKFLTDDNNRYIKSFQLFLERSTEHQCMLDFVHGVLPDILASIGEGRSSLNILGVGSGAGEIDVEMLSQLRLKLPGLKVDNEVVEPSPEMMYNYKVLVSKSPNLEHVNFKWNKMTASEFENHWQEKNLTKKMDFIHMIQMLYYVADPRATVSFFRSLLNKNGKLMIILVSDKSGWGRLWKTFKADLSVGDISQCLTTGDIKSFLDADGIKYKNYQLPSQMDITECFSEGDEKGELLLDFLTEVIEFSKSAPPDLKAGVLDLLRHPDCSSEVDGKVVFNNTLEVLVLDP</sequence>
<dbReference type="GO" id="GO:0032259">
    <property type="term" value="P:methylation"/>
    <property type="evidence" value="ECO:0007669"/>
    <property type="project" value="UniProtKB-KW"/>
</dbReference>
<evidence type="ECO:0000256" key="5">
    <source>
        <dbReference type="PIRSR" id="PIRSR016616-2"/>
    </source>
</evidence>
<evidence type="ECO:0000256" key="4">
    <source>
        <dbReference type="ARBA" id="ARBA00022691"/>
    </source>
</evidence>
<comment type="caution">
    <text evidence="6">The sequence shown here is derived from an EMBL/GenBank/DDBJ whole genome shotgun (WGS) entry which is preliminary data.</text>
</comment>
<keyword evidence="3" id="KW-0808">Transferase</keyword>
<evidence type="ECO:0000256" key="2">
    <source>
        <dbReference type="ARBA" id="ARBA00022603"/>
    </source>
</evidence>
<comment type="subunit">
    <text evidence="1">Monomer.</text>
</comment>
<dbReference type="Pfam" id="PF13489">
    <property type="entry name" value="Methyltransf_23"/>
    <property type="match status" value="1"/>
</dbReference>
<feature type="binding site" evidence="5">
    <location>
        <position position="43"/>
    </location>
    <ligand>
        <name>substrate</name>
    </ligand>
</feature>
<gene>
    <name evidence="6" type="ORF">ANANG_G00280530</name>
</gene>
<keyword evidence="2" id="KW-0489">Methyltransferase</keyword>
<dbReference type="GO" id="GO:0008170">
    <property type="term" value="F:N-methyltransferase activity"/>
    <property type="evidence" value="ECO:0007669"/>
    <property type="project" value="InterPro"/>
</dbReference>
<proteinExistence type="predicted"/>